<dbReference type="AlphaFoldDB" id="A0A9P3LHZ1"/>
<keyword evidence="2" id="KW-1185">Reference proteome</keyword>
<reference evidence="1 2" key="1">
    <citation type="submission" date="2021-08" db="EMBL/GenBank/DDBJ databases">
        <title>Draft Genome Sequence of Phanerochaete sordida strain YK-624.</title>
        <authorList>
            <person name="Mori T."/>
            <person name="Dohra H."/>
            <person name="Suzuki T."/>
            <person name="Kawagishi H."/>
            <person name="Hirai H."/>
        </authorList>
    </citation>
    <scope>NUCLEOTIDE SEQUENCE [LARGE SCALE GENOMIC DNA]</scope>
    <source>
        <strain evidence="1 2">YK-624</strain>
    </source>
</reference>
<organism evidence="1 2">
    <name type="scientific">Phanerochaete sordida</name>
    <dbReference type="NCBI Taxonomy" id="48140"/>
    <lineage>
        <taxon>Eukaryota</taxon>
        <taxon>Fungi</taxon>
        <taxon>Dikarya</taxon>
        <taxon>Basidiomycota</taxon>
        <taxon>Agaricomycotina</taxon>
        <taxon>Agaricomycetes</taxon>
        <taxon>Polyporales</taxon>
        <taxon>Phanerochaetaceae</taxon>
        <taxon>Phanerochaete</taxon>
    </lineage>
</organism>
<name>A0A9P3LHZ1_9APHY</name>
<evidence type="ECO:0000313" key="2">
    <source>
        <dbReference type="Proteomes" id="UP000703269"/>
    </source>
</evidence>
<evidence type="ECO:0000313" key="1">
    <source>
        <dbReference type="EMBL" id="GJE95830.1"/>
    </source>
</evidence>
<protein>
    <submittedName>
        <fullName evidence="1">Uncharacterized protein</fullName>
    </submittedName>
</protein>
<dbReference type="Proteomes" id="UP000703269">
    <property type="component" value="Unassembled WGS sequence"/>
</dbReference>
<comment type="caution">
    <text evidence="1">The sequence shown here is derived from an EMBL/GenBank/DDBJ whole genome shotgun (WGS) entry which is preliminary data.</text>
</comment>
<proteinExistence type="predicted"/>
<dbReference type="EMBL" id="BPQB01000053">
    <property type="protein sequence ID" value="GJE95830.1"/>
    <property type="molecule type" value="Genomic_DNA"/>
</dbReference>
<gene>
    <name evidence="1" type="ORF">PsYK624_120200</name>
</gene>
<accession>A0A9P3LHZ1</accession>
<sequence length="106" mass="10928">MLWVRRGRAGRLGCRGQAARWRCHACPVGALQPGALRDGGQRARAVAPPRSLAGTPRAPLARSAQAILGACDVSAAVGTAAPSRHRCGAIRLACGSWEAGHSCCCD</sequence>